<evidence type="ECO:0000256" key="1">
    <source>
        <dbReference type="SAM" id="MobiDB-lite"/>
    </source>
</evidence>
<proteinExistence type="predicted"/>
<keyword evidence="3" id="KW-1185">Reference proteome</keyword>
<reference evidence="2 3" key="1">
    <citation type="submission" date="2018-09" db="EMBL/GenBank/DDBJ databases">
        <authorList>
            <person name="Li J."/>
        </authorList>
    </citation>
    <scope>NUCLEOTIDE SEQUENCE [LARGE SCALE GENOMIC DNA]</scope>
    <source>
        <strain evidence="2 3">2129</strain>
    </source>
</reference>
<evidence type="ECO:0000313" key="3">
    <source>
        <dbReference type="Proteomes" id="UP000273001"/>
    </source>
</evidence>
<dbReference type="Proteomes" id="UP000273001">
    <property type="component" value="Chromosome"/>
</dbReference>
<feature type="compositionally biased region" description="Acidic residues" evidence="1">
    <location>
        <begin position="1"/>
        <end position="10"/>
    </location>
</feature>
<accession>A0ABM6Z1G5</accession>
<protein>
    <submittedName>
        <fullName evidence="2">Uncharacterized protein</fullName>
    </submittedName>
</protein>
<feature type="region of interest" description="Disordered" evidence="1">
    <location>
        <begin position="1"/>
        <end position="53"/>
    </location>
</feature>
<dbReference type="RefSeq" id="WP_120203387.1">
    <property type="nucleotide sequence ID" value="NZ_CP032514.1"/>
</dbReference>
<organism evidence="2 3">
    <name type="scientific">Actinomyces lilanjuaniae</name>
    <dbReference type="NCBI Taxonomy" id="2321394"/>
    <lineage>
        <taxon>Bacteria</taxon>
        <taxon>Bacillati</taxon>
        <taxon>Actinomycetota</taxon>
        <taxon>Actinomycetes</taxon>
        <taxon>Actinomycetales</taxon>
        <taxon>Actinomycetaceae</taxon>
        <taxon>Actinomyces</taxon>
    </lineage>
</organism>
<name>A0ABM6Z1G5_9ACTO</name>
<dbReference type="EMBL" id="CP032514">
    <property type="protein sequence ID" value="AYD89064.1"/>
    <property type="molecule type" value="Genomic_DNA"/>
</dbReference>
<gene>
    <name evidence="2" type="ORF">D5R93_01540</name>
</gene>
<evidence type="ECO:0000313" key="2">
    <source>
        <dbReference type="EMBL" id="AYD89064.1"/>
    </source>
</evidence>
<feature type="compositionally biased region" description="Low complexity" evidence="1">
    <location>
        <begin position="30"/>
        <end position="43"/>
    </location>
</feature>
<sequence>MSPSADPDDEREQRLRNRNQGSPEGGGTVVPGTTRTAPTTVPGRSWQDLPGRAGRCQVLAGTW</sequence>